<proteinExistence type="predicted"/>
<accession>A0A8D8QZI1</accession>
<sequence>MLIISPGRKNFSLAISYPVDTCCISLVLCCILLITTCLLFVIMGLIVVLTIVLMLIVVLTMTRFSISTTEPICLGLSTDLIQFHVKLELGFVFGFVGFPEGFQVVVDVLKPIVNS</sequence>
<keyword evidence="1" id="KW-0812">Transmembrane</keyword>
<dbReference type="EMBL" id="HBUF01112343">
    <property type="protein sequence ID" value="CAG6640507.1"/>
    <property type="molecule type" value="Transcribed_RNA"/>
</dbReference>
<keyword evidence="1" id="KW-0472">Membrane</keyword>
<evidence type="ECO:0000313" key="2">
    <source>
        <dbReference type="EMBL" id="CAG6640507.1"/>
    </source>
</evidence>
<reference evidence="2" key="1">
    <citation type="submission" date="2021-05" db="EMBL/GenBank/DDBJ databases">
        <authorList>
            <person name="Alioto T."/>
            <person name="Alioto T."/>
            <person name="Gomez Garrido J."/>
        </authorList>
    </citation>
    <scope>NUCLEOTIDE SEQUENCE</scope>
</reference>
<dbReference type="AlphaFoldDB" id="A0A8D8QZI1"/>
<feature type="transmembrane region" description="Helical" evidence="1">
    <location>
        <begin position="40"/>
        <end position="59"/>
    </location>
</feature>
<protein>
    <submittedName>
        <fullName evidence="2">Uncharacterized protein</fullName>
    </submittedName>
</protein>
<name>A0A8D8QZI1_9HEMI</name>
<keyword evidence="1" id="KW-1133">Transmembrane helix</keyword>
<evidence type="ECO:0000256" key="1">
    <source>
        <dbReference type="SAM" id="Phobius"/>
    </source>
</evidence>
<organism evidence="2">
    <name type="scientific">Cacopsylla melanoneura</name>
    <dbReference type="NCBI Taxonomy" id="428564"/>
    <lineage>
        <taxon>Eukaryota</taxon>
        <taxon>Metazoa</taxon>
        <taxon>Ecdysozoa</taxon>
        <taxon>Arthropoda</taxon>
        <taxon>Hexapoda</taxon>
        <taxon>Insecta</taxon>
        <taxon>Pterygota</taxon>
        <taxon>Neoptera</taxon>
        <taxon>Paraneoptera</taxon>
        <taxon>Hemiptera</taxon>
        <taxon>Sternorrhyncha</taxon>
        <taxon>Psylloidea</taxon>
        <taxon>Psyllidae</taxon>
        <taxon>Psyllinae</taxon>
        <taxon>Cacopsylla</taxon>
    </lineage>
</organism>
<feature type="transmembrane region" description="Helical" evidence="1">
    <location>
        <begin position="12"/>
        <end position="34"/>
    </location>
</feature>